<gene>
    <name evidence="3" type="ORF">N802_02700</name>
</gene>
<dbReference type="GO" id="GO:0016787">
    <property type="term" value="F:hydrolase activity"/>
    <property type="evidence" value="ECO:0007669"/>
    <property type="project" value="UniProtKB-KW"/>
</dbReference>
<dbReference type="InterPro" id="IPR000086">
    <property type="entry name" value="NUDIX_hydrolase_dom"/>
</dbReference>
<dbReference type="Gene3D" id="3.90.79.10">
    <property type="entry name" value="Nucleoside Triphosphate Pyrophosphohydrolase"/>
    <property type="match status" value="1"/>
</dbReference>
<dbReference type="RefSeq" id="WP_052109325.1">
    <property type="nucleotide sequence ID" value="NZ_AVPJ01000001.1"/>
</dbReference>
<keyword evidence="4" id="KW-1185">Reference proteome</keyword>
<evidence type="ECO:0000256" key="1">
    <source>
        <dbReference type="ARBA" id="ARBA00022801"/>
    </source>
</evidence>
<dbReference type="InterPro" id="IPR020084">
    <property type="entry name" value="NUDIX_hydrolase_CS"/>
</dbReference>
<sequence length="155" mass="16614">MSEPGVHGRAIRVTSLVVLLSPDRTMHAVAHFDANRENSLGFHRLIGGGVEVGETAQAAAVRETREELGAELLDVQLLGVLENLFEYDGQPGHEVVFVHTGRLDPPGTVPPEGGLFADNGDPMLVEWRPLDDKGMSIPLYPKGAGDLVRSLTGLT</sequence>
<dbReference type="SUPFAM" id="SSF55811">
    <property type="entry name" value="Nudix"/>
    <property type="match status" value="1"/>
</dbReference>
<dbReference type="EMBL" id="AVPJ01000001">
    <property type="protein sequence ID" value="KGN34954.1"/>
    <property type="molecule type" value="Genomic_DNA"/>
</dbReference>
<dbReference type="InterPro" id="IPR015797">
    <property type="entry name" value="NUDIX_hydrolase-like_dom_sf"/>
</dbReference>
<evidence type="ECO:0000259" key="2">
    <source>
        <dbReference type="PROSITE" id="PS51462"/>
    </source>
</evidence>
<reference evidence="3 4" key="1">
    <citation type="submission" date="2013-08" db="EMBL/GenBank/DDBJ databases">
        <title>The genome sequence of Knoellia sinensis.</title>
        <authorList>
            <person name="Zhu W."/>
            <person name="Wang G."/>
        </authorList>
    </citation>
    <scope>NUCLEOTIDE SEQUENCE [LARGE SCALE GENOMIC DNA]</scope>
    <source>
        <strain evidence="3 4">KCTC 19936</strain>
    </source>
</reference>
<comment type="caution">
    <text evidence="3">The sequence shown here is derived from an EMBL/GenBank/DDBJ whole genome shotgun (WGS) entry which is preliminary data.</text>
</comment>
<organism evidence="3 4">
    <name type="scientific">Knoellia sinensis KCTC 19936</name>
    <dbReference type="NCBI Taxonomy" id="1385520"/>
    <lineage>
        <taxon>Bacteria</taxon>
        <taxon>Bacillati</taxon>
        <taxon>Actinomycetota</taxon>
        <taxon>Actinomycetes</taxon>
        <taxon>Micrococcales</taxon>
        <taxon>Intrasporangiaceae</taxon>
        <taxon>Knoellia</taxon>
    </lineage>
</organism>
<name>A0A0A0JDT5_9MICO</name>
<dbReference type="PANTHER" id="PTHR43736">
    <property type="entry name" value="ADP-RIBOSE PYROPHOSPHATASE"/>
    <property type="match status" value="1"/>
</dbReference>
<dbReference type="AlphaFoldDB" id="A0A0A0JDT5"/>
<dbReference type="eggNOG" id="COG1051">
    <property type="taxonomic scope" value="Bacteria"/>
</dbReference>
<protein>
    <submittedName>
        <fullName evidence="3">NUDIX hydrolase</fullName>
    </submittedName>
</protein>
<dbReference type="CDD" id="cd04688">
    <property type="entry name" value="NUDIX_Hydrolase"/>
    <property type="match status" value="1"/>
</dbReference>
<feature type="domain" description="Nudix hydrolase" evidence="2">
    <location>
        <begin position="1"/>
        <end position="150"/>
    </location>
</feature>
<proteinExistence type="predicted"/>
<dbReference type="STRING" id="1385520.N802_02700"/>
<evidence type="ECO:0000313" key="3">
    <source>
        <dbReference type="EMBL" id="KGN34954.1"/>
    </source>
</evidence>
<dbReference type="Pfam" id="PF00293">
    <property type="entry name" value="NUDIX"/>
    <property type="match status" value="1"/>
</dbReference>
<dbReference type="PROSITE" id="PS51462">
    <property type="entry name" value="NUDIX"/>
    <property type="match status" value="1"/>
</dbReference>
<dbReference type="Proteomes" id="UP000030002">
    <property type="component" value="Unassembled WGS sequence"/>
</dbReference>
<accession>A0A0A0JDT5</accession>
<dbReference type="PANTHER" id="PTHR43736:SF2">
    <property type="entry name" value="MUTT_NUDIX FAMILY PROTEIN"/>
    <property type="match status" value="1"/>
</dbReference>
<evidence type="ECO:0000313" key="4">
    <source>
        <dbReference type="Proteomes" id="UP000030002"/>
    </source>
</evidence>
<keyword evidence="1 3" id="KW-0378">Hydrolase</keyword>
<dbReference type="PROSITE" id="PS00893">
    <property type="entry name" value="NUDIX_BOX"/>
    <property type="match status" value="1"/>
</dbReference>